<organism evidence="1">
    <name type="scientific">bioreactor metagenome</name>
    <dbReference type="NCBI Taxonomy" id="1076179"/>
    <lineage>
        <taxon>unclassified sequences</taxon>
        <taxon>metagenomes</taxon>
        <taxon>ecological metagenomes</taxon>
    </lineage>
</organism>
<protein>
    <submittedName>
        <fullName evidence="1">Uncharacterized protein</fullName>
    </submittedName>
</protein>
<gene>
    <name evidence="1" type="ORF">SDC9_135895</name>
</gene>
<dbReference type="AlphaFoldDB" id="A0A645DHS6"/>
<proteinExistence type="predicted"/>
<reference evidence="1" key="1">
    <citation type="submission" date="2019-08" db="EMBL/GenBank/DDBJ databases">
        <authorList>
            <person name="Kucharzyk K."/>
            <person name="Murdoch R.W."/>
            <person name="Higgins S."/>
            <person name="Loffler F."/>
        </authorList>
    </citation>
    <scope>NUCLEOTIDE SEQUENCE</scope>
</reference>
<dbReference type="EMBL" id="VSSQ01036339">
    <property type="protein sequence ID" value="MPM88791.1"/>
    <property type="molecule type" value="Genomic_DNA"/>
</dbReference>
<sequence length="59" mass="6427">MRGVSKRGSASALFFQQAVPEALRSDAEMTFEQFREVEAVFVTGLFGDFPDGEVGIVQA</sequence>
<comment type="caution">
    <text evidence="1">The sequence shown here is derived from an EMBL/GenBank/DDBJ whole genome shotgun (WGS) entry which is preliminary data.</text>
</comment>
<evidence type="ECO:0000313" key="1">
    <source>
        <dbReference type="EMBL" id="MPM88791.1"/>
    </source>
</evidence>
<accession>A0A645DHS6</accession>
<name>A0A645DHS6_9ZZZZ</name>